<accession>A0A0G4PS73</accession>
<reference evidence="1 2" key="1">
    <citation type="journal article" date="2014" name="Nat. Commun.">
        <title>Multiple recent horizontal transfers of a large genomic region in cheese making fungi.</title>
        <authorList>
            <person name="Cheeseman K."/>
            <person name="Ropars J."/>
            <person name="Renault P."/>
            <person name="Dupont J."/>
            <person name="Gouzy J."/>
            <person name="Branca A."/>
            <person name="Abraham A.L."/>
            <person name="Ceppi M."/>
            <person name="Conseiller E."/>
            <person name="Debuchy R."/>
            <person name="Malagnac F."/>
            <person name="Goarin A."/>
            <person name="Silar P."/>
            <person name="Lacoste S."/>
            <person name="Sallet E."/>
            <person name="Bensimon A."/>
            <person name="Giraud T."/>
            <person name="Brygoo Y."/>
        </authorList>
    </citation>
    <scope>NUCLEOTIDE SEQUENCE [LARGE SCALE GENOMIC DNA]</scope>
    <source>
        <strain evidence="2">FM 013</strain>
    </source>
</reference>
<dbReference type="Proteomes" id="UP000053732">
    <property type="component" value="Unassembled WGS sequence"/>
</dbReference>
<sequence length="68" mass="8101">MERHSQWIGENFDAYDEKLFSSNFLRLMDLAEDEEMVDLPDETYIRSEYYAYVLIFCQFKKKCGLASG</sequence>
<evidence type="ECO:0000313" key="2">
    <source>
        <dbReference type="Proteomes" id="UP000053732"/>
    </source>
</evidence>
<protein>
    <submittedName>
        <fullName evidence="1">Str. FM013</fullName>
    </submittedName>
</protein>
<keyword evidence="2" id="KW-1185">Reference proteome</keyword>
<gene>
    <name evidence="1" type="ORF">PCAMFM013_S031g000119</name>
</gene>
<dbReference type="EMBL" id="HG793164">
    <property type="protein sequence ID" value="CRL28951.1"/>
    <property type="molecule type" value="Genomic_DNA"/>
</dbReference>
<proteinExistence type="predicted"/>
<name>A0A0G4PS73_PENC3</name>
<organism evidence="1 2">
    <name type="scientific">Penicillium camemberti (strain FM 013)</name>
    <dbReference type="NCBI Taxonomy" id="1429867"/>
    <lineage>
        <taxon>Eukaryota</taxon>
        <taxon>Fungi</taxon>
        <taxon>Dikarya</taxon>
        <taxon>Ascomycota</taxon>
        <taxon>Pezizomycotina</taxon>
        <taxon>Eurotiomycetes</taxon>
        <taxon>Eurotiomycetidae</taxon>
        <taxon>Eurotiales</taxon>
        <taxon>Aspergillaceae</taxon>
        <taxon>Penicillium</taxon>
    </lineage>
</organism>
<evidence type="ECO:0000313" key="1">
    <source>
        <dbReference type="EMBL" id="CRL28951.1"/>
    </source>
</evidence>
<dbReference type="AlphaFoldDB" id="A0A0G4PS73"/>